<organism evidence="4">
    <name type="scientific">Onchocerca flexuosa</name>
    <dbReference type="NCBI Taxonomy" id="387005"/>
    <lineage>
        <taxon>Eukaryota</taxon>
        <taxon>Metazoa</taxon>
        <taxon>Ecdysozoa</taxon>
        <taxon>Nematoda</taxon>
        <taxon>Chromadorea</taxon>
        <taxon>Rhabditida</taxon>
        <taxon>Spirurina</taxon>
        <taxon>Spiruromorpha</taxon>
        <taxon>Filarioidea</taxon>
        <taxon>Onchocercidae</taxon>
        <taxon>Onchocerca</taxon>
    </lineage>
</organism>
<keyword evidence="3" id="KW-1185">Reference proteome</keyword>
<dbReference type="Proteomes" id="UP000267606">
    <property type="component" value="Unassembled WGS sequence"/>
</dbReference>
<dbReference type="WBParaSite" id="OFLC_0000993001-mRNA-1">
    <property type="protein sequence ID" value="OFLC_0000993001-mRNA-1"/>
    <property type="gene ID" value="OFLC_0000993001"/>
</dbReference>
<gene>
    <name evidence="2" type="ORF">OFLC_LOCUS9932</name>
</gene>
<keyword evidence="1" id="KW-0472">Membrane</keyword>
<dbReference type="EMBL" id="UZAJ01012712">
    <property type="protein sequence ID" value="VDO64538.1"/>
    <property type="molecule type" value="Genomic_DNA"/>
</dbReference>
<evidence type="ECO:0000313" key="2">
    <source>
        <dbReference type="EMBL" id="VDO64538.1"/>
    </source>
</evidence>
<proteinExistence type="predicted"/>
<evidence type="ECO:0000256" key="1">
    <source>
        <dbReference type="SAM" id="Phobius"/>
    </source>
</evidence>
<evidence type="ECO:0000313" key="3">
    <source>
        <dbReference type="Proteomes" id="UP000267606"/>
    </source>
</evidence>
<reference evidence="2 3" key="2">
    <citation type="submission" date="2018-11" db="EMBL/GenBank/DDBJ databases">
        <authorList>
            <consortium name="Pathogen Informatics"/>
        </authorList>
    </citation>
    <scope>NUCLEOTIDE SEQUENCE [LARGE SCALE GENOMIC DNA]</scope>
</reference>
<evidence type="ECO:0000313" key="4">
    <source>
        <dbReference type="WBParaSite" id="OFLC_0000993001-mRNA-1"/>
    </source>
</evidence>
<feature type="transmembrane region" description="Helical" evidence="1">
    <location>
        <begin position="74"/>
        <end position="96"/>
    </location>
</feature>
<dbReference type="AlphaFoldDB" id="A0A183HR19"/>
<feature type="transmembrane region" description="Helical" evidence="1">
    <location>
        <begin position="102"/>
        <end position="122"/>
    </location>
</feature>
<keyword evidence="1" id="KW-0812">Transmembrane</keyword>
<dbReference type="STRING" id="387005.A0A183HR19"/>
<reference evidence="4" key="1">
    <citation type="submission" date="2016-06" db="UniProtKB">
        <authorList>
            <consortium name="WormBaseParasite"/>
        </authorList>
    </citation>
    <scope>IDENTIFICATION</scope>
</reference>
<accession>A0A183HR19</accession>
<name>A0A183HR19_9BILA</name>
<sequence>MEICNLYDKYDKCISDKVFAHSNGKRCAFNTPLNSLARIGLSPICSERSRTLLQENFECIEKIKHRTASCQSGLSGLGLAIHNMLQVNFTFFFLYIRNELMIYTFTYLLVCLFISELLQLFVDKSSIAIVT</sequence>
<keyword evidence="1" id="KW-1133">Transmembrane helix</keyword>
<protein>
    <submittedName>
        <fullName evidence="4">DUF19 domain-containing protein</fullName>
    </submittedName>
</protein>